<accession>A0ABY6IQS8</accession>
<gene>
    <name evidence="2" type="ORF">OF122_18925</name>
</gene>
<keyword evidence="1" id="KW-0812">Transmembrane</keyword>
<feature type="transmembrane region" description="Helical" evidence="1">
    <location>
        <begin position="84"/>
        <end position="101"/>
    </location>
</feature>
<protein>
    <submittedName>
        <fullName evidence="2">DUF1761 domain-containing protein</fullName>
    </submittedName>
</protein>
<proteinExistence type="predicted"/>
<dbReference type="InterPro" id="IPR013879">
    <property type="entry name" value="DUF1761"/>
</dbReference>
<evidence type="ECO:0000256" key="1">
    <source>
        <dbReference type="SAM" id="Phobius"/>
    </source>
</evidence>
<name>A0ABY6IQS8_9HYPH</name>
<dbReference type="RefSeq" id="WP_264225721.1">
    <property type="nucleotide sequence ID" value="NZ_CP107716.1"/>
</dbReference>
<feature type="transmembrane region" description="Helical" evidence="1">
    <location>
        <begin position="12"/>
        <end position="33"/>
    </location>
</feature>
<sequence>MFNVIGQINWLGVAASTVGMAVLGALWFTAFFGKAYTYALGREGQPPFKMTPIFIAGPFVCGLVASIANAVLMRALGIDNLGDGLAYGLIVGIGFLVTTTVNTGINPNMPRPLLYGAVSGSYFLVAGVVSSLLLVLIR</sequence>
<keyword evidence="1" id="KW-0472">Membrane</keyword>
<evidence type="ECO:0000313" key="2">
    <source>
        <dbReference type="EMBL" id="UYQ72080.1"/>
    </source>
</evidence>
<dbReference type="EMBL" id="CP107716">
    <property type="protein sequence ID" value="UYQ72080.1"/>
    <property type="molecule type" value="Genomic_DNA"/>
</dbReference>
<evidence type="ECO:0000313" key="3">
    <source>
        <dbReference type="Proteomes" id="UP001163882"/>
    </source>
</evidence>
<feature type="transmembrane region" description="Helical" evidence="1">
    <location>
        <begin position="53"/>
        <end position="72"/>
    </location>
</feature>
<keyword evidence="1" id="KW-1133">Transmembrane helix</keyword>
<dbReference type="Proteomes" id="UP001163882">
    <property type="component" value="Chromosome"/>
</dbReference>
<dbReference type="Pfam" id="PF08570">
    <property type="entry name" value="DUF1761"/>
    <property type="match status" value="1"/>
</dbReference>
<organism evidence="2 3">
    <name type="scientific">Pelagibacterium flavum</name>
    <dbReference type="NCBI Taxonomy" id="2984530"/>
    <lineage>
        <taxon>Bacteria</taxon>
        <taxon>Pseudomonadati</taxon>
        <taxon>Pseudomonadota</taxon>
        <taxon>Alphaproteobacteria</taxon>
        <taxon>Hyphomicrobiales</taxon>
        <taxon>Devosiaceae</taxon>
        <taxon>Pelagibacterium</taxon>
    </lineage>
</organism>
<feature type="transmembrane region" description="Helical" evidence="1">
    <location>
        <begin position="113"/>
        <end position="137"/>
    </location>
</feature>
<reference evidence="2" key="1">
    <citation type="submission" date="2022-10" db="EMBL/GenBank/DDBJ databases">
        <title>YIM 151497 complete genome.</title>
        <authorList>
            <person name="Chen X."/>
        </authorList>
    </citation>
    <scope>NUCLEOTIDE SEQUENCE</scope>
    <source>
        <strain evidence="2">YIM 151497</strain>
    </source>
</reference>
<keyword evidence="3" id="KW-1185">Reference proteome</keyword>